<organism evidence="1 2">
    <name type="scientific">Albugo candida</name>
    <dbReference type="NCBI Taxonomy" id="65357"/>
    <lineage>
        <taxon>Eukaryota</taxon>
        <taxon>Sar</taxon>
        <taxon>Stramenopiles</taxon>
        <taxon>Oomycota</taxon>
        <taxon>Peronosporomycetes</taxon>
        <taxon>Albuginales</taxon>
        <taxon>Albuginaceae</taxon>
        <taxon>Albugo</taxon>
    </lineage>
</organism>
<name>A0A024GAN4_9STRA</name>
<dbReference type="AlphaFoldDB" id="A0A024GAN4"/>
<protein>
    <submittedName>
        <fullName evidence="1">Uncharacterized protein</fullName>
    </submittedName>
</protein>
<dbReference type="Proteomes" id="UP000053237">
    <property type="component" value="Unassembled WGS sequence"/>
</dbReference>
<accession>A0A024GAN4</accession>
<dbReference type="EMBL" id="CAIX01000054">
    <property type="protein sequence ID" value="CCI43739.1"/>
    <property type="molecule type" value="Genomic_DNA"/>
</dbReference>
<evidence type="ECO:0000313" key="2">
    <source>
        <dbReference type="Proteomes" id="UP000053237"/>
    </source>
</evidence>
<reference evidence="1 2" key="1">
    <citation type="submission" date="2012-05" db="EMBL/GenBank/DDBJ databases">
        <title>Recombination and specialization in a pathogen metapopulation.</title>
        <authorList>
            <person name="Gardiner A."/>
            <person name="Kemen E."/>
            <person name="Schultz-Larsen T."/>
            <person name="MacLean D."/>
            <person name="Van Oosterhout C."/>
            <person name="Jones J.D.G."/>
        </authorList>
    </citation>
    <scope>NUCLEOTIDE SEQUENCE [LARGE SCALE GENOMIC DNA]</scope>
    <source>
        <strain evidence="1 2">Ac Nc2</strain>
    </source>
</reference>
<evidence type="ECO:0000313" key="1">
    <source>
        <dbReference type="EMBL" id="CCI43739.1"/>
    </source>
</evidence>
<proteinExistence type="predicted"/>
<sequence length="169" mass="19069">MGDVRRVSDAVLRTSRREETSPFTPFTSRSLRLIASCSSTPSFSNELFVARSLVLVDGISTMSRGEVFAIRDSNASTLFELTCSEYFIENPSTSRTLFEATAESSSRFEDENSCAFIVQKADKMIYERVEERCPVNISCSKIQIKCVAVNTRKPVIRRDYLEVGKNELH</sequence>
<dbReference type="InParanoid" id="A0A024GAN4"/>
<comment type="caution">
    <text evidence="1">The sequence shown here is derived from an EMBL/GenBank/DDBJ whole genome shotgun (WGS) entry which is preliminary data.</text>
</comment>
<keyword evidence="2" id="KW-1185">Reference proteome</keyword>
<gene>
    <name evidence="1" type="ORF">BN9_045230</name>
</gene>